<reference evidence="1" key="1">
    <citation type="journal article" date="2020" name="Nature">
        <title>Giant virus diversity and host interactions through global metagenomics.</title>
        <authorList>
            <person name="Schulz F."/>
            <person name="Roux S."/>
            <person name="Paez-Espino D."/>
            <person name="Jungbluth S."/>
            <person name="Walsh D.A."/>
            <person name="Denef V.J."/>
            <person name="McMahon K.D."/>
            <person name="Konstantinidis K.T."/>
            <person name="Eloe-Fadrosh E.A."/>
            <person name="Kyrpides N.C."/>
            <person name="Woyke T."/>
        </authorList>
    </citation>
    <scope>NUCLEOTIDE SEQUENCE</scope>
    <source>
        <strain evidence="1">GVMAG-S-1021933-23</strain>
    </source>
</reference>
<dbReference type="PANTHER" id="PTHR46586:SF3">
    <property type="entry name" value="ANKYRIN REPEAT-CONTAINING PROTEIN"/>
    <property type="match status" value="1"/>
</dbReference>
<dbReference type="InterPro" id="IPR036770">
    <property type="entry name" value="Ankyrin_rpt-contain_sf"/>
</dbReference>
<dbReference type="Gene3D" id="1.25.40.20">
    <property type="entry name" value="Ankyrin repeat-containing domain"/>
    <property type="match status" value="1"/>
</dbReference>
<accession>A0A6C0AE31</accession>
<dbReference type="SUPFAM" id="SSF140860">
    <property type="entry name" value="Pseudo ankyrin repeat-like"/>
    <property type="match status" value="2"/>
</dbReference>
<sequence>MNTTKFSNDEDLEKVYISVRDLETVPLNFLDYLRGLKENEFDKLLVSDNILLTENEKTIILQYKEFSSKHEKVLCDWASFNGYLIFLKYGCEKGFPLKETAINNASTNGHLDCIKYLYEIGSKWSTATTCNASGGGHLKCLKFLHKNGCPWTWNTNVIAIRLGHVECLEYACKNGCPLTAQVIPNLLRTSESLKYLKIVHKHGLILTSHMALNVAVYGDLDCFKYLYENGCPLYPFTKSKAIESKSYKIVEYLESQGI</sequence>
<evidence type="ECO:0000313" key="1">
    <source>
        <dbReference type="EMBL" id="QHS77771.1"/>
    </source>
</evidence>
<dbReference type="PANTHER" id="PTHR46586">
    <property type="entry name" value="ANKYRIN REPEAT-CONTAINING PROTEIN"/>
    <property type="match status" value="1"/>
</dbReference>
<dbReference type="AlphaFoldDB" id="A0A6C0AE31"/>
<evidence type="ECO:0008006" key="2">
    <source>
        <dbReference type="Google" id="ProtNLM"/>
    </source>
</evidence>
<organism evidence="1">
    <name type="scientific">viral metagenome</name>
    <dbReference type="NCBI Taxonomy" id="1070528"/>
    <lineage>
        <taxon>unclassified sequences</taxon>
        <taxon>metagenomes</taxon>
        <taxon>organismal metagenomes</taxon>
    </lineage>
</organism>
<protein>
    <recommendedName>
        <fullName evidence="2">Ankyrin repeat protein</fullName>
    </recommendedName>
</protein>
<name>A0A6C0AE31_9ZZZZ</name>
<dbReference type="EMBL" id="MN740593">
    <property type="protein sequence ID" value="QHS77771.1"/>
    <property type="molecule type" value="Genomic_DNA"/>
</dbReference>
<proteinExistence type="predicted"/>
<dbReference type="InterPro" id="IPR052050">
    <property type="entry name" value="SecEffector_AnkRepeat"/>
</dbReference>